<comment type="caution">
    <text evidence="1">The sequence shown here is derived from an EMBL/GenBank/DDBJ whole genome shotgun (WGS) entry which is preliminary data.</text>
</comment>
<name>A0A397ID15_9GLOM</name>
<dbReference type="OrthoDB" id="2406492at2759"/>
<organism evidence="1 2">
    <name type="scientific">Diversispora epigaea</name>
    <dbReference type="NCBI Taxonomy" id="1348612"/>
    <lineage>
        <taxon>Eukaryota</taxon>
        <taxon>Fungi</taxon>
        <taxon>Fungi incertae sedis</taxon>
        <taxon>Mucoromycota</taxon>
        <taxon>Glomeromycotina</taxon>
        <taxon>Glomeromycetes</taxon>
        <taxon>Diversisporales</taxon>
        <taxon>Diversisporaceae</taxon>
        <taxon>Diversispora</taxon>
    </lineage>
</organism>
<reference evidence="1 2" key="1">
    <citation type="submission" date="2018-08" db="EMBL/GenBank/DDBJ databases">
        <title>Genome and evolution of the arbuscular mycorrhizal fungus Diversispora epigaea (formerly Glomus versiforme) and its bacterial endosymbionts.</title>
        <authorList>
            <person name="Sun X."/>
            <person name="Fei Z."/>
            <person name="Harrison M."/>
        </authorList>
    </citation>
    <scope>NUCLEOTIDE SEQUENCE [LARGE SCALE GENOMIC DNA]</scope>
    <source>
        <strain evidence="1 2">IT104</strain>
    </source>
</reference>
<dbReference type="Proteomes" id="UP000266861">
    <property type="component" value="Unassembled WGS sequence"/>
</dbReference>
<sequence>MPTFVADSEYYTTSKLRNYTIEKRGCKNCGVAALKELKDYTHDISKFIKVLRQKSKIYPYSLDVIIGPGLSNDLILNSNNKSNNVYAHDTYLTIDGDGIRPKIPDLMLNLIPQCYLDVMYPFKRPTASKLTEMMIMTNF</sequence>
<gene>
    <name evidence="1" type="ORF">Glove_229g49</name>
</gene>
<keyword evidence="2" id="KW-1185">Reference proteome</keyword>
<evidence type="ECO:0000313" key="2">
    <source>
        <dbReference type="Proteomes" id="UP000266861"/>
    </source>
</evidence>
<evidence type="ECO:0000313" key="1">
    <source>
        <dbReference type="EMBL" id="RHZ73789.1"/>
    </source>
</evidence>
<protein>
    <submittedName>
        <fullName evidence="1">Uncharacterized protein</fullName>
    </submittedName>
</protein>
<accession>A0A397ID15</accession>
<dbReference type="AlphaFoldDB" id="A0A397ID15"/>
<dbReference type="EMBL" id="PQFF01000212">
    <property type="protein sequence ID" value="RHZ73789.1"/>
    <property type="molecule type" value="Genomic_DNA"/>
</dbReference>
<proteinExistence type="predicted"/>